<evidence type="ECO:0000256" key="2">
    <source>
        <dbReference type="ARBA" id="ARBA00022679"/>
    </source>
</evidence>
<dbReference type="InterPro" id="IPR050179">
    <property type="entry name" value="Trans_hexapeptide_repeat"/>
</dbReference>
<proteinExistence type="inferred from homology"/>
<dbReference type="InterPro" id="IPR001451">
    <property type="entry name" value="Hexapep"/>
</dbReference>
<dbReference type="Pfam" id="PF00132">
    <property type="entry name" value="Hexapep"/>
    <property type="match status" value="1"/>
</dbReference>
<keyword evidence="6" id="KW-1185">Reference proteome</keyword>
<dbReference type="CDD" id="cd03349">
    <property type="entry name" value="LbH_XAT"/>
    <property type="match status" value="1"/>
</dbReference>
<evidence type="ECO:0000313" key="6">
    <source>
        <dbReference type="Proteomes" id="UP000240572"/>
    </source>
</evidence>
<keyword evidence="2" id="KW-0808">Transferase</keyword>
<keyword evidence="4" id="KW-0012">Acyltransferase</keyword>
<evidence type="ECO:0000256" key="1">
    <source>
        <dbReference type="ARBA" id="ARBA00007274"/>
    </source>
</evidence>
<dbReference type="AlphaFoldDB" id="A0A2P8DB57"/>
<dbReference type="Proteomes" id="UP000240572">
    <property type="component" value="Unassembled WGS sequence"/>
</dbReference>
<comment type="similarity">
    <text evidence="1">Belongs to the transferase hexapeptide repeat family.</text>
</comment>
<dbReference type="GO" id="GO:0016746">
    <property type="term" value="F:acyltransferase activity"/>
    <property type="evidence" value="ECO:0007669"/>
    <property type="project" value="UniProtKB-KW"/>
</dbReference>
<dbReference type="InterPro" id="IPR011004">
    <property type="entry name" value="Trimer_LpxA-like_sf"/>
</dbReference>
<keyword evidence="3" id="KW-0677">Repeat</keyword>
<evidence type="ECO:0000256" key="3">
    <source>
        <dbReference type="ARBA" id="ARBA00022737"/>
    </source>
</evidence>
<comment type="caution">
    <text evidence="5">The sequence shown here is derived from an EMBL/GenBank/DDBJ whole genome shotgun (WGS) entry which is preliminary data.</text>
</comment>
<evidence type="ECO:0000256" key="4">
    <source>
        <dbReference type="ARBA" id="ARBA00023315"/>
    </source>
</evidence>
<dbReference type="OrthoDB" id="9814490at2"/>
<dbReference type="PANTHER" id="PTHR43300">
    <property type="entry name" value="ACETYLTRANSFERASE"/>
    <property type="match status" value="1"/>
</dbReference>
<dbReference type="InterPro" id="IPR018357">
    <property type="entry name" value="Hexapep_transf_CS"/>
</dbReference>
<dbReference type="SUPFAM" id="SSF51161">
    <property type="entry name" value="Trimeric LpxA-like enzymes"/>
    <property type="match status" value="1"/>
</dbReference>
<evidence type="ECO:0008006" key="7">
    <source>
        <dbReference type="Google" id="ProtNLM"/>
    </source>
</evidence>
<gene>
    <name evidence="5" type="ORF">B0I18_101612</name>
</gene>
<organism evidence="5 6">
    <name type="scientific">Taibaiella chishuiensis</name>
    <dbReference type="NCBI Taxonomy" id="1434707"/>
    <lineage>
        <taxon>Bacteria</taxon>
        <taxon>Pseudomonadati</taxon>
        <taxon>Bacteroidota</taxon>
        <taxon>Chitinophagia</taxon>
        <taxon>Chitinophagales</taxon>
        <taxon>Chitinophagaceae</taxon>
        <taxon>Taibaiella</taxon>
    </lineage>
</organism>
<dbReference type="PROSITE" id="PS00101">
    <property type="entry name" value="HEXAPEP_TRANSFERASES"/>
    <property type="match status" value="1"/>
</dbReference>
<accession>A0A2P8DB57</accession>
<evidence type="ECO:0000313" key="5">
    <source>
        <dbReference type="EMBL" id="PSK94456.1"/>
    </source>
</evidence>
<dbReference type="Gene3D" id="2.160.10.10">
    <property type="entry name" value="Hexapeptide repeat proteins"/>
    <property type="match status" value="2"/>
</dbReference>
<reference evidence="5 6" key="1">
    <citation type="submission" date="2018-03" db="EMBL/GenBank/DDBJ databases">
        <title>Genomic Encyclopedia of Type Strains, Phase III (KMG-III): the genomes of soil and plant-associated and newly described type strains.</title>
        <authorList>
            <person name="Whitman W."/>
        </authorList>
    </citation>
    <scope>NUCLEOTIDE SEQUENCE [LARGE SCALE GENOMIC DNA]</scope>
    <source>
        <strain evidence="5 6">CGMCC 1.12700</strain>
    </source>
</reference>
<name>A0A2P8DB57_9BACT</name>
<protein>
    <recommendedName>
        <fullName evidence="7">Acetyltransferase-like isoleucine patch superfamily enzyme</fullName>
    </recommendedName>
</protein>
<sequence length="218" mass="24893">MMSIKTLIYKVYLEIYWRLYNLKHNTRIYNHQIPKNIKIGKKVMIRSNTTIGSDFSIGDYSHISGPINYIEAAHIGKHCSIARQCVIGVSGHPYDWATTCPIIHIPYYGFIDENVHQPQKDAVVVGHDVWVGINAIISRGVKIGNGAVIAAGAVVTKDVEPYAIVGGTPAKLIKYRFRKEIIDALQKMQWWDWDDAKLKQEAKYMYDIEEFVRRNAVE</sequence>
<dbReference type="PANTHER" id="PTHR43300:SF11">
    <property type="entry name" value="ACETYLTRANSFERASE RV3034C-RELATED"/>
    <property type="match status" value="1"/>
</dbReference>
<dbReference type="EMBL" id="PYGD01000001">
    <property type="protein sequence ID" value="PSK94456.1"/>
    <property type="molecule type" value="Genomic_DNA"/>
</dbReference>